<keyword evidence="2" id="KW-0902">Two-component regulatory system</keyword>
<evidence type="ECO:0000256" key="6">
    <source>
        <dbReference type="PROSITE-ProRule" id="PRU00169"/>
    </source>
</evidence>
<dbReference type="RefSeq" id="WP_274050163.1">
    <property type="nucleotide sequence ID" value="NZ_CP059693.1"/>
</dbReference>
<evidence type="ECO:0000256" key="2">
    <source>
        <dbReference type="ARBA" id="ARBA00023012"/>
    </source>
</evidence>
<evidence type="ECO:0000256" key="7">
    <source>
        <dbReference type="PROSITE-ProRule" id="PRU01091"/>
    </source>
</evidence>
<dbReference type="Proteomes" id="UP001215231">
    <property type="component" value="Chromosome"/>
</dbReference>
<dbReference type="EMBL" id="CP059693">
    <property type="protein sequence ID" value="WDE10146.1"/>
    <property type="molecule type" value="Genomic_DNA"/>
</dbReference>
<keyword evidence="4 7" id="KW-0238">DNA-binding</keyword>
<keyword evidence="5" id="KW-0804">Transcription</keyword>
<organism evidence="10 11">
    <name type="scientific">Thalassomonas haliotis</name>
    <dbReference type="NCBI Taxonomy" id="485448"/>
    <lineage>
        <taxon>Bacteria</taxon>
        <taxon>Pseudomonadati</taxon>
        <taxon>Pseudomonadota</taxon>
        <taxon>Gammaproteobacteria</taxon>
        <taxon>Alteromonadales</taxon>
        <taxon>Colwelliaceae</taxon>
        <taxon>Thalassomonas</taxon>
    </lineage>
</organism>
<evidence type="ECO:0000256" key="3">
    <source>
        <dbReference type="ARBA" id="ARBA00023015"/>
    </source>
</evidence>
<dbReference type="PANTHER" id="PTHR48111">
    <property type="entry name" value="REGULATOR OF RPOS"/>
    <property type="match status" value="1"/>
</dbReference>
<dbReference type="InterPro" id="IPR011006">
    <property type="entry name" value="CheY-like_superfamily"/>
</dbReference>
<feature type="DNA-binding region" description="OmpR/PhoB-type" evidence="7">
    <location>
        <begin position="129"/>
        <end position="226"/>
    </location>
</feature>
<reference evidence="10 11" key="1">
    <citation type="journal article" date="2022" name="Mar. Drugs">
        <title>Bioassay-Guided Fractionation Leads to the Detection of Cholic Acid Generated by the Rare Thalassomonas sp.</title>
        <authorList>
            <person name="Pheiffer F."/>
            <person name="Schneider Y.K."/>
            <person name="Hansen E.H."/>
            <person name="Andersen J.H."/>
            <person name="Isaksson J."/>
            <person name="Busche T."/>
            <person name="R C."/>
            <person name="Kalinowski J."/>
            <person name="Zyl L.V."/>
            <person name="Trindade M."/>
        </authorList>
    </citation>
    <scope>NUCLEOTIDE SEQUENCE [LARGE SCALE GENOMIC DNA]</scope>
    <source>
        <strain evidence="10 11">A5K-61T</strain>
    </source>
</reference>
<keyword evidence="11" id="KW-1185">Reference proteome</keyword>
<feature type="domain" description="Response regulatory" evidence="8">
    <location>
        <begin position="2"/>
        <end position="122"/>
    </location>
</feature>
<evidence type="ECO:0000256" key="5">
    <source>
        <dbReference type="ARBA" id="ARBA00023163"/>
    </source>
</evidence>
<dbReference type="InterPro" id="IPR039420">
    <property type="entry name" value="WalR-like"/>
</dbReference>
<protein>
    <submittedName>
        <fullName evidence="10">Response regulator transcription factor</fullName>
    </submittedName>
</protein>
<dbReference type="SMART" id="SM00448">
    <property type="entry name" value="REC"/>
    <property type="match status" value="1"/>
</dbReference>
<proteinExistence type="predicted"/>
<feature type="modified residue" description="4-aspartylphosphate" evidence="6">
    <location>
        <position position="57"/>
    </location>
</feature>
<name>A0ABY7V9Z4_9GAMM</name>
<dbReference type="Gene3D" id="3.40.50.2300">
    <property type="match status" value="1"/>
</dbReference>
<keyword evidence="3" id="KW-0805">Transcription regulation</keyword>
<dbReference type="SUPFAM" id="SSF52172">
    <property type="entry name" value="CheY-like"/>
    <property type="match status" value="1"/>
</dbReference>
<evidence type="ECO:0000313" key="10">
    <source>
        <dbReference type="EMBL" id="WDE10146.1"/>
    </source>
</evidence>
<dbReference type="Gene3D" id="1.10.10.10">
    <property type="entry name" value="Winged helix-like DNA-binding domain superfamily/Winged helix DNA-binding domain"/>
    <property type="match status" value="1"/>
</dbReference>
<dbReference type="PROSITE" id="PS50110">
    <property type="entry name" value="RESPONSE_REGULATORY"/>
    <property type="match status" value="1"/>
</dbReference>
<gene>
    <name evidence="10" type="ORF">H3N35_17915</name>
</gene>
<evidence type="ECO:0000256" key="1">
    <source>
        <dbReference type="ARBA" id="ARBA00022553"/>
    </source>
</evidence>
<dbReference type="InterPro" id="IPR001867">
    <property type="entry name" value="OmpR/PhoB-type_DNA-bd"/>
</dbReference>
<dbReference type="Pfam" id="PF00486">
    <property type="entry name" value="Trans_reg_C"/>
    <property type="match status" value="1"/>
</dbReference>
<dbReference type="PROSITE" id="PS51755">
    <property type="entry name" value="OMPR_PHOB"/>
    <property type="match status" value="1"/>
</dbReference>
<dbReference type="PANTHER" id="PTHR48111:SF22">
    <property type="entry name" value="REGULATOR OF RPOS"/>
    <property type="match status" value="1"/>
</dbReference>
<evidence type="ECO:0000259" key="9">
    <source>
        <dbReference type="PROSITE" id="PS51755"/>
    </source>
</evidence>
<evidence type="ECO:0000259" key="8">
    <source>
        <dbReference type="PROSITE" id="PS50110"/>
    </source>
</evidence>
<sequence length="231" mass="25149">MIVLFVEDDSKLAQQTINFLENEGIEVDYAAGVKSALAISEDAGLALATAYDAIILDMNLPDGNGVSLAKILSARLPHTPILFLTGQAALEDKVAAFDAGALDYLTKPFAMAELAIRLKLLARKQPEHSDTFTLADLQVNFSEKIIQRAGRGITLSPQQWQLLALLCRSSPAYVAKATILSTIWADIDASNDMYKSLISRLRNNISRKHEAALLSIAPKQGVALREPDRCE</sequence>
<keyword evidence="1 6" id="KW-0597">Phosphoprotein</keyword>
<evidence type="ECO:0000313" key="11">
    <source>
        <dbReference type="Proteomes" id="UP001215231"/>
    </source>
</evidence>
<accession>A0ABY7V9Z4</accession>
<dbReference type="Pfam" id="PF00072">
    <property type="entry name" value="Response_reg"/>
    <property type="match status" value="1"/>
</dbReference>
<dbReference type="InterPro" id="IPR001789">
    <property type="entry name" value="Sig_transdc_resp-reg_receiver"/>
</dbReference>
<feature type="domain" description="OmpR/PhoB-type" evidence="9">
    <location>
        <begin position="129"/>
        <end position="226"/>
    </location>
</feature>
<evidence type="ECO:0000256" key="4">
    <source>
        <dbReference type="ARBA" id="ARBA00023125"/>
    </source>
</evidence>
<dbReference type="InterPro" id="IPR036388">
    <property type="entry name" value="WH-like_DNA-bd_sf"/>
</dbReference>